<keyword evidence="2" id="KW-1133">Transmembrane helix</keyword>
<keyword evidence="2" id="KW-0812">Transmembrane</keyword>
<dbReference type="EMBL" id="KL648431">
    <property type="protein sequence ID" value="KEY70602.1"/>
    <property type="molecule type" value="Genomic_DNA"/>
</dbReference>
<gene>
    <name evidence="3" type="ORF">S7711_02206</name>
</gene>
<dbReference type="Proteomes" id="UP000028045">
    <property type="component" value="Unassembled WGS sequence"/>
</dbReference>
<evidence type="ECO:0000256" key="2">
    <source>
        <dbReference type="SAM" id="Phobius"/>
    </source>
</evidence>
<feature type="transmembrane region" description="Helical" evidence="2">
    <location>
        <begin position="145"/>
        <end position="168"/>
    </location>
</feature>
<dbReference type="HOGENOM" id="CLU_073109_0_0_1"/>
<dbReference type="OrthoDB" id="5235322at2759"/>
<sequence>MGFLDAFGDSVSVVSGGFTRPAQHRRRSSKHGGSSSHHHKKRRSRSRSRSRSSSRHRGAPSIAGTLFGLGDDGKHSHYHKHNSSRASFFGLGNGGNNSRSSFFGFNRSSYYKRSPRGNFMQRSYKQLKRIIRDLVHYAKRHPWKVFFLVLMPLITGGALTALLARFGLRIPASLERMIGMASRAASGDHLGLVNDAVRMAGDFGSGGASSVRVERGRDGGMQWERSSAYAQNDFFGDGMKGVAKFFS</sequence>
<evidence type="ECO:0000256" key="1">
    <source>
        <dbReference type="SAM" id="MobiDB-lite"/>
    </source>
</evidence>
<protein>
    <submittedName>
        <fullName evidence="3">Uncharacterized protein</fullName>
    </submittedName>
</protein>
<feature type="region of interest" description="Disordered" evidence="1">
    <location>
        <begin position="15"/>
        <end position="66"/>
    </location>
</feature>
<keyword evidence="2" id="KW-0472">Membrane</keyword>
<evidence type="ECO:0000313" key="4">
    <source>
        <dbReference type="Proteomes" id="UP000028045"/>
    </source>
</evidence>
<feature type="compositionally biased region" description="Basic residues" evidence="1">
    <location>
        <begin position="22"/>
        <end position="58"/>
    </location>
</feature>
<reference evidence="3 4" key="1">
    <citation type="journal article" date="2014" name="BMC Genomics">
        <title>Comparative genome sequencing reveals chemotype-specific gene clusters in the toxigenic black mold Stachybotrys.</title>
        <authorList>
            <person name="Semeiks J."/>
            <person name="Borek D."/>
            <person name="Otwinowski Z."/>
            <person name="Grishin N.V."/>
        </authorList>
    </citation>
    <scope>NUCLEOTIDE SEQUENCE [LARGE SCALE GENOMIC DNA]</scope>
    <source>
        <strain evidence="4">CBS 109288 / IBT 7711</strain>
    </source>
</reference>
<accession>A0A084AZ73</accession>
<proteinExistence type="predicted"/>
<evidence type="ECO:0000313" key="3">
    <source>
        <dbReference type="EMBL" id="KEY70602.1"/>
    </source>
</evidence>
<keyword evidence="4" id="KW-1185">Reference proteome</keyword>
<name>A0A084AZ73_STACB</name>
<dbReference type="AlphaFoldDB" id="A0A084AZ73"/>
<organism evidence="3 4">
    <name type="scientific">Stachybotrys chartarum (strain CBS 109288 / IBT 7711)</name>
    <name type="common">Toxic black mold</name>
    <name type="synonym">Stilbospora chartarum</name>
    <dbReference type="NCBI Taxonomy" id="1280523"/>
    <lineage>
        <taxon>Eukaryota</taxon>
        <taxon>Fungi</taxon>
        <taxon>Dikarya</taxon>
        <taxon>Ascomycota</taxon>
        <taxon>Pezizomycotina</taxon>
        <taxon>Sordariomycetes</taxon>
        <taxon>Hypocreomycetidae</taxon>
        <taxon>Hypocreales</taxon>
        <taxon>Stachybotryaceae</taxon>
        <taxon>Stachybotrys</taxon>
    </lineage>
</organism>